<dbReference type="GO" id="GO:0006310">
    <property type="term" value="P:DNA recombination"/>
    <property type="evidence" value="ECO:0007669"/>
    <property type="project" value="UniProtKB-UniRule"/>
</dbReference>
<dbReference type="Pfam" id="PF11967">
    <property type="entry name" value="RecO_N"/>
    <property type="match status" value="1"/>
</dbReference>
<protein>
    <recommendedName>
        <fullName evidence="2 7">DNA repair protein RecO</fullName>
    </recommendedName>
    <alternativeName>
        <fullName evidence="6 7">Recombination protein O</fullName>
    </alternativeName>
</protein>
<evidence type="ECO:0000256" key="2">
    <source>
        <dbReference type="ARBA" id="ARBA00021310"/>
    </source>
</evidence>
<evidence type="ECO:0000259" key="8">
    <source>
        <dbReference type="Pfam" id="PF11967"/>
    </source>
</evidence>
<keyword evidence="10" id="KW-1185">Reference proteome</keyword>
<dbReference type="GO" id="GO:0006302">
    <property type="term" value="P:double-strand break repair"/>
    <property type="evidence" value="ECO:0007669"/>
    <property type="project" value="TreeGrafter"/>
</dbReference>
<dbReference type="STRING" id="1244869.H261_03558"/>
<evidence type="ECO:0000256" key="1">
    <source>
        <dbReference type="ARBA" id="ARBA00007452"/>
    </source>
</evidence>
<evidence type="ECO:0000256" key="4">
    <source>
        <dbReference type="ARBA" id="ARBA00023172"/>
    </source>
</evidence>
<dbReference type="Gene3D" id="1.20.1440.120">
    <property type="entry name" value="Recombination protein O, C-terminal domain"/>
    <property type="match status" value="1"/>
</dbReference>
<evidence type="ECO:0000256" key="7">
    <source>
        <dbReference type="HAMAP-Rule" id="MF_00201"/>
    </source>
</evidence>
<dbReference type="InterPro" id="IPR042242">
    <property type="entry name" value="RecO_C"/>
</dbReference>
<dbReference type="Proteomes" id="UP000011744">
    <property type="component" value="Unassembled WGS sequence"/>
</dbReference>
<accession>M3AFW1</accession>
<dbReference type="AlphaFoldDB" id="M3AFW1"/>
<dbReference type="InterPro" id="IPR003717">
    <property type="entry name" value="RecO"/>
</dbReference>
<dbReference type="HAMAP" id="MF_00201">
    <property type="entry name" value="RecO"/>
    <property type="match status" value="1"/>
</dbReference>
<dbReference type="Pfam" id="PF02565">
    <property type="entry name" value="RecO_C"/>
    <property type="match status" value="1"/>
</dbReference>
<evidence type="ECO:0000313" key="9">
    <source>
        <dbReference type="EMBL" id="EME71454.1"/>
    </source>
</evidence>
<name>M3AFW1_9PROT</name>
<dbReference type="PANTHER" id="PTHR33991:SF1">
    <property type="entry name" value="DNA REPAIR PROTEIN RECO"/>
    <property type="match status" value="1"/>
</dbReference>
<keyword evidence="4 7" id="KW-0233">DNA recombination</keyword>
<dbReference type="InterPro" id="IPR022572">
    <property type="entry name" value="DNA_rep/recomb_RecO_N"/>
</dbReference>
<comment type="similarity">
    <text evidence="1 7">Belongs to the RecO family.</text>
</comment>
<evidence type="ECO:0000256" key="3">
    <source>
        <dbReference type="ARBA" id="ARBA00022763"/>
    </source>
</evidence>
<dbReference type="InterPro" id="IPR012340">
    <property type="entry name" value="NA-bd_OB-fold"/>
</dbReference>
<dbReference type="PANTHER" id="PTHR33991">
    <property type="entry name" value="DNA REPAIR PROTEIN RECO"/>
    <property type="match status" value="1"/>
</dbReference>
<dbReference type="GO" id="GO:0043590">
    <property type="term" value="C:bacterial nucleoid"/>
    <property type="evidence" value="ECO:0007669"/>
    <property type="project" value="TreeGrafter"/>
</dbReference>
<dbReference type="Gene3D" id="2.40.50.140">
    <property type="entry name" value="Nucleic acid-binding proteins"/>
    <property type="match status" value="1"/>
</dbReference>
<dbReference type="SUPFAM" id="SSF57863">
    <property type="entry name" value="ArfGap/RecO-like zinc finger"/>
    <property type="match status" value="1"/>
</dbReference>
<evidence type="ECO:0000313" key="10">
    <source>
        <dbReference type="Proteomes" id="UP000011744"/>
    </source>
</evidence>
<sequence>MEWDDDAIVLAVRRHGETGAVASLLTRSHGRHAGLVHGGQAKANRAVLQPGNAVRAKWTARLPEQLGNYRLEMLQAHGAAFLDDPARLAALGSACALAEAALPERQPHPVCHAALAALLYALEAESWPSVYVHFELALLRDLGFGLDLTACAATGRTDDLAWVSPKTGRAVSREAGEPYRDRLFRLPAFLVEGGEGTGADIRAGLELSGFFLQRHVLDPRHTVLPAARGRLVGRLG</sequence>
<evidence type="ECO:0000256" key="6">
    <source>
        <dbReference type="ARBA" id="ARBA00033409"/>
    </source>
</evidence>
<dbReference type="OrthoDB" id="9804792at2"/>
<comment type="caution">
    <text evidence="9">The sequence shown here is derived from an EMBL/GenBank/DDBJ whole genome shotgun (WGS) entry which is preliminary data.</text>
</comment>
<dbReference type="InterPro" id="IPR037278">
    <property type="entry name" value="ARFGAP/RecO"/>
</dbReference>
<feature type="domain" description="DNA replication/recombination mediator RecO N-terminal" evidence="8">
    <location>
        <begin position="1"/>
        <end position="70"/>
    </location>
</feature>
<evidence type="ECO:0000256" key="5">
    <source>
        <dbReference type="ARBA" id="ARBA00023204"/>
    </source>
</evidence>
<proteinExistence type="inferred from homology"/>
<reference evidence="9 10" key="1">
    <citation type="journal article" date="2014" name="Genome Announc.">
        <title>Draft Genome Sequence of Magnetospirillum sp. Strain SO-1, a Freshwater Magnetotactic Bacterium Isolated from the Ol'khovka River, Russia.</title>
        <authorList>
            <person name="Grouzdev D.S."/>
            <person name="Dziuba M.V."/>
            <person name="Sukhacheva M.S."/>
            <person name="Mardanov A.V."/>
            <person name="Beletskiy A.V."/>
            <person name="Kuznetsov B.B."/>
            <person name="Skryabin K.G."/>
        </authorList>
    </citation>
    <scope>NUCLEOTIDE SEQUENCE [LARGE SCALE GENOMIC DNA]</scope>
    <source>
        <strain evidence="9 10">SO-1</strain>
    </source>
</reference>
<dbReference type="PATRIC" id="fig|1244869.3.peg.711"/>
<organism evidence="9 10">
    <name type="scientific">Paramagnetospirillum caucaseum</name>
    <dbReference type="NCBI Taxonomy" id="1244869"/>
    <lineage>
        <taxon>Bacteria</taxon>
        <taxon>Pseudomonadati</taxon>
        <taxon>Pseudomonadota</taxon>
        <taxon>Alphaproteobacteria</taxon>
        <taxon>Rhodospirillales</taxon>
        <taxon>Magnetospirillaceae</taxon>
        <taxon>Paramagnetospirillum</taxon>
    </lineage>
</organism>
<dbReference type="NCBIfam" id="TIGR00613">
    <property type="entry name" value="reco"/>
    <property type="match status" value="1"/>
</dbReference>
<keyword evidence="3 7" id="KW-0227">DNA damage</keyword>
<dbReference type="SUPFAM" id="SSF50249">
    <property type="entry name" value="Nucleic acid-binding proteins"/>
    <property type="match status" value="1"/>
</dbReference>
<dbReference type="eggNOG" id="COG1381">
    <property type="taxonomic scope" value="Bacteria"/>
</dbReference>
<dbReference type="EMBL" id="AONQ01000005">
    <property type="protein sequence ID" value="EME71454.1"/>
    <property type="molecule type" value="Genomic_DNA"/>
</dbReference>
<comment type="function">
    <text evidence="7">Involved in DNA repair and RecF pathway recombination.</text>
</comment>
<gene>
    <name evidence="7 9" type="primary">recO</name>
    <name evidence="9" type="ORF">H261_03558</name>
</gene>
<dbReference type="RefSeq" id="WP_008614371.1">
    <property type="nucleotide sequence ID" value="NZ_AONQ01000005.1"/>
</dbReference>
<keyword evidence="5 7" id="KW-0234">DNA repair</keyword>